<keyword evidence="1" id="KW-0472">Membrane</keyword>
<accession>A0A101IPJ7</accession>
<comment type="caution">
    <text evidence="2">The sequence shown here is derived from an EMBL/GenBank/DDBJ whole genome shotgun (WGS) entry which is preliminary data.</text>
</comment>
<dbReference type="EMBL" id="LGHE01000285">
    <property type="protein sequence ID" value="KUK99029.1"/>
    <property type="molecule type" value="Genomic_DNA"/>
</dbReference>
<dbReference type="AlphaFoldDB" id="A0A101IPJ7"/>
<keyword evidence="1" id="KW-0812">Transmembrane</keyword>
<organism evidence="2 3">
    <name type="scientific">Methanoculleus marisnigri</name>
    <dbReference type="NCBI Taxonomy" id="2198"/>
    <lineage>
        <taxon>Archaea</taxon>
        <taxon>Methanobacteriati</taxon>
        <taxon>Methanobacteriota</taxon>
        <taxon>Stenosarchaea group</taxon>
        <taxon>Methanomicrobia</taxon>
        <taxon>Methanomicrobiales</taxon>
        <taxon>Methanomicrobiaceae</taxon>
        <taxon>Methanoculleus</taxon>
    </lineage>
</organism>
<evidence type="ECO:0000313" key="2">
    <source>
        <dbReference type="EMBL" id="KUK99029.1"/>
    </source>
</evidence>
<protein>
    <submittedName>
        <fullName evidence="2">Uncharacterized protein</fullName>
    </submittedName>
</protein>
<evidence type="ECO:0000313" key="3">
    <source>
        <dbReference type="Proteomes" id="UP000054598"/>
    </source>
</evidence>
<reference evidence="3" key="1">
    <citation type="journal article" date="2015" name="MBio">
        <title>Genome-Resolved Metagenomic Analysis Reveals Roles for Candidate Phyla and Other Microbial Community Members in Biogeochemical Transformations in Oil Reservoirs.</title>
        <authorList>
            <person name="Hu P."/>
            <person name="Tom L."/>
            <person name="Singh A."/>
            <person name="Thomas B.C."/>
            <person name="Baker B.J."/>
            <person name="Piceno Y.M."/>
            <person name="Andersen G.L."/>
            <person name="Banfield J.F."/>
        </authorList>
    </citation>
    <scope>NUCLEOTIDE SEQUENCE [LARGE SCALE GENOMIC DNA]</scope>
</reference>
<sequence>MDRNQKIVLVAGGLITLALLFIDYFVALIALVCLLTLLMSIHIMGETASFPLVTADLSEDARRIILTNTGTAVANNIHLALVPLNIEFDHPSLGPDERSSLELESMVSEAKAVVTYENAGGERFQRSYPLAALRAGHDPTEPFFPIFGKH</sequence>
<evidence type="ECO:0000256" key="1">
    <source>
        <dbReference type="SAM" id="Phobius"/>
    </source>
</evidence>
<feature type="transmembrane region" description="Helical" evidence="1">
    <location>
        <begin position="7"/>
        <end position="39"/>
    </location>
</feature>
<gene>
    <name evidence="2" type="ORF">XE10_1914</name>
</gene>
<name>A0A101IPJ7_9EURY</name>
<proteinExistence type="predicted"/>
<dbReference type="PATRIC" id="fig|2198.3.peg.2036"/>
<keyword evidence="1" id="KW-1133">Transmembrane helix</keyword>
<dbReference type="Proteomes" id="UP000054598">
    <property type="component" value="Unassembled WGS sequence"/>
</dbReference>